<feature type="domain" description="Reverse transcriptase" evidence="7">
    <location>
        <begin position="491"/>
        <end position="670"/>
    </location>
</feature>
<organism evidence="9 10">
    <name type="scientific">Aldrovandia affinis</name>
    <dbReference type="NCBI Taxonomy" id="143900"/>
    <lineage>
        <taxon>Eukaryota</taxon>
        <taxon>Metazoa</taxon>
        <taxon>Chordata</taxon>
        <taxon>Craniata</taxon>
        <taxon>Vertebrata</taxon>
        <taxon>Euteleostomi</taxon>
        <taxon>Actinopterygii</taxon>
        <taxon>Neopterygii</taxon>
        <taxon>Teleostei</taxon>
        <taxon>Notacanthiformes</taxon>
        <taxon>Halosauridae</taxon>
        <taxon>Aldrovandia</taxon>
    </lineage>
</organism>
<dbReference type="EMBL" id="JAINUG010000141">
    <property type="protein sequence ID" value="KAJ8393041.1"/>
    <property type="molecule type" value="Genomic_DNA"/>
</dbReference>
<dbReference type="GO" id="GO:0016020">
    <property type="term" value="C:membrane"/>
    <property type="evidence" value="ECO:0007669"/>
    <property type="project" value="InterPro"/>
</dbReference>
<evidence type="ECO:0000313" key="9">
    <source>
        <dbReference type="EMBL" id="KAJ8393041.1"/>
    </source>
</evidence>
<evidence type="ECO:0000259" key="7">
    <source>
        <dbReference type="PROSITE" id="PS50878"/>
    </source>
</evidence>
<sequence length="1355" mass="151177">MMKSYMNRVACSSDSERSDLIMSRLAGRARDVVKVSLRSCPRVSPAELPTTIVDILKRNFSEITFSSMPMKDFYATMPRDSESVMDYWIRLNKAIDVADECLRRRGKGVEDPSAEVVMMFICHCPDPGLAVYFQFKPVELWTAAEVQERLDGHVRSLRSTAACAQHAVNISTCTHESTVPAPHCGMQHQLPVVVTPPLVSPTPATACAPVPSQPQQLPGWAAQSLSSPLCLLLMRTSSRLPLCLTRFCLFALHHWLMQAKHLTSPRPTPASPGTLLAGQEAIPEGLNIPASSPALRAHEYVVWGSCRAGLLSHQGAPLWWSQLRTLDTQKYSGGTCCDTHVGDRWIPVKVLNPTQRAITLRRNAKIADVFPCLAVEDLPITQGLCRSQCGLSDPPTASPRSAGDPVQLLKDCGLVDINVDGCEVSESCRRKLAELVLSYQDVFSRDKLDCGEAKEFVHRIRLSDDRPFRLPYRRVPPGHYQQLREVLSDMEMKGIISKSLSEYASPLVMVWKKNGDLRICTDFRWLNAKTIKDAHPLPHQADCLAALGGNALFSTMDLTSGFYNVPLHESDRKFTAFTTPMGLYEYNRLPQGLCNSPASFMRMMFSIFGDLNFSSLLCYLDDLLVFAPSEEEALRRLEVVFSRLRANNLKLSQKKCNFLRKSVRFLGHIVDASGVSVDQEKVAVISGFRKEDLMDADGCTPSQQKVRSFLGMVLYYQHFIPGCSTIAKPLFALTGGQKRKLKGSGGNRRAGTFRTLTPQDWDPACDRAFEDLGSALLHCRRLLSEPYSRLLEQVCSVNDSCVQDAFHVTCLPQSAENPSLCATGGMSLSEEEVSSLLSSCGDWDSGLKQRAASLAGHLSQLVPPGLDMFSSLSSADLQSHQRQDPTINRVLHFVERKRRPSRRERDKENQMVMRILKQWDKLTALDGILYRVTRDPVTKHKRFQFVLPDSLKSQALAGVHDLAGHQGQPRTLSLVRQRFFWYDVEKDVRSYVRNCARCVLSKTPEPAARAPLESITTSAPLELVCIDFWSAEDNNNKSVDVLVITDHFTNASILTRGANFQSELIAELLELAGVGQSRTSPYHPMGNGGTERFNRTLGGMLRSLPPRSKHKWPQMIQTMTFTYNCTQHETTGFAPFYLMFGRVPRLPVDLLFRNVLRDDCVCDYNAYVKSLATDLQSAMLLAQRHSSVEQKHQSDQYNKKVKGLPLSVGDRVLVANKSGRGKRKLADRWEPAVYTVVASKPQFHIYKIRDRDGQVRTVHRNLLLAVNFLPLDNTLFAEDDLRSVDTVSHDPSNVPDPEAAVSEPESVAEHSVVDSSSWLNVSERNRTASWVCDQSCTAEVESVNGVSVGRASSRQ</sequence>
<comment type="similarity">
    <text evidence="1">Belongs to the beta type-B retroviral polymerase family. HERV class-II K(HML-2) pol subfamily.</text>
</comment>
<dbReference type="InterPro" id="IPR001190">
    <property type="entry name" value="SRCR"/>
</dbReference>
<evidence type="ECO:0000256" key="3">
    <source>
        <dbReference type="ARBA" id="ARBA00039658"/>
    </source>
</evidence>
<dbReference type="PANTHER" id="PTHR37984">
    <property type="entry name" value="PROTEIN CBG26694"/>
    <property type="match status" value="1"/>
</dbReference>
<dbReference type="GO" id="GO:0003676">
    <property type="term" value="F:nucleic acid binding"/>
    <property type="evidence" value="ECO:0007669"/>
    <property type="project" value="InterPro"/>
</dbReference>
<gene>
    <name evidence="9" type="ORF">AAFF_G00069450</name>
</gene>
<evidence type="ECO:0000256" key="1">
    <source>
        <dbReference type="ARBA" id="ARBA00010879"/>
    </source>
</evidence>
<reference evidence="9" key="1">
    <citation type="journal article" date="2023" name="Science">
        <title>Genome structures resolve the early diversification of teleost fishes.</title>
        <authorList>
            <person name="Parey E."/>
            <person name="Louis A."/>
            <person name="Montfort J."/>
            <person name="Bouchez O."/>
            <person name="Roques C."/>
            <person name="Iampietro C."/>
            <person name="Lluch J."/>
            <person name="Castinel A."/>
            <person name="Donnadieu C."/>
            <person name="Desvignes T."/>
            <person name="Floi Bucao C."/>
            <person name="Jouanno E."/>
            <person name="Wen M."/>
            <person name="Mejri S."/>
            <person name="Dirks R."/>
            <person name="Jansen H."/>
            <person name="Henkel C."/>
            <person name="Chen W.J."/>
            <person name="Zahm M."/>
            <person name="Cabau C."/>
            <person name="Klopp C."/>
            <person name="Thompson A.W."/>
            <person name="Robinson-Rechavi M."/>
            <person name="Braasch I."/>
            <person name="Lecointre G."/>
            <person name="Bobe J."/>
            <person name="Postlethwait J.H."/>
            <person name="Berthelot C."/>
            <person name="Roest Crollius H."/>
            <person name="Guiguen Y."/>
        </authorList>
    </citation>
    <scope>NUCLEOTIDE SEQUENCE</scope>
    <source>
        <strain evidence="9">NC1722</strain>
    </source>
</reference>
<feature type="domain" description="SRCR" evidence="6">
    <location>
        <begin position="731"/>
        <end position="782"/>
    </location>
</feature>
<evidence type="ECO:0000256" key="5">
    <source>
        <dbReference type="SAM" id="MobiDB-lite"/>
    </source>
</evidence>
<dbReference type="GO" id="GO:0015074">
    <property type="term" value="P:DNA integration"/>
    <property type="evidence" value="ECO:0007669"/>
    <property type="project" value="InterPro"/>
</dbReference>
<evidence type="ECO:0000259" key="8">
    <source>
        <dbReference type="PROSITE" id="PS50994"/>
    </source>
</evidence>
<dbReference type="InterPro" id="IPR012337">
    <property type="entry name" value="RNaseH-like_sf"/>
</dbReference>
<dbReference type="InterPro" id="IPR001584">
    <property type="entry name" value="Integrase_cat-core"/>
</dbReference>
<dbReference type="GO" id="GO:0004523">
    <property type="term" value="F:RNA-DNA hybrid ribonuclease activity"/>
    <property type="evidence" value="ECO:0007669"/>
    <property type="project" value="UniProtKB-EC"/>
</dbReference>
<dbReference type="Pfam" id="PF17921">
    <property type="entry name" value="Integrase_H2C2"/>
    <property type="match status" value="1"/>
</dbReference>
<comment type="caution">
    <text evidence="9">The sequence shown here is derived from an EMBL/GenBank/DDBJ whole genome shotgun (WGS) entry which is preliminary data.</text>
</comment>
<dbReference type="EC" id="3.1.26.4" evidence="2"/>
<proteinExistence type="inferred from homology"/>
<dbReference type="InterPro" id="IPR050951">
    <property type="entry name" value="Retrovirus_Pol_polyprotein"/>
</dbReference>
<dbReference type="CDD" id="cd01647">
    <property type="entry name" value="RT_LTR"/>
    <property type="match status" value="1"/>
</dbReference>
<feature type="region of interest" description="Disordered" evidence="5">
    <location>
        <begin position="1286"/>
        <end position="1306"/>
    </location>
</feature>
<dbReference type="InterPro" id="IPR041588">
    <property type="entry name" value="Integrase_H2C2"/>
</dbReference>
<dbReference type="InterPro" id="IPR000477">
    <property type="entry name" value="RT_dom"/>
</dbReference>
<feature type="domain" description="Integrase catalytic" evidence="8">
    <location>
        <begin position="1056"/>
        <end position="1143"/>
    </location>
</feature>
<dbReference type="PROSITE" id="PS50287">
    <property type="entry name" value="SRCR_2"/>
    <property type="match status" value="1"/>
</dbReference>
<protein>
    <recommendedName>
        <fullName evidence="3">Gypsy retrotransposon integrase-like protein 1</fullName>
        <ecNumber evidence="2">3.1.26.4</ecNumber>
    </recommendedName>
</protein>
<keyword evidence="10" id="KW-1185">Reference proteome</keyword>
<dbReference type="SUPFAM" id="SSF56672">
    <property type="entry name" value="DNA/RNA polymerases"/>
    <property type="match status" value="1"/>
</dbReference>
<dbReference type="InterPro" id="IPR036397">
    <property type="entry name" value="RNaseH_sf"/>
</dbReference>
<evidence type="ECO:0000256" key="2">
    <source>
        <dbReference type="ARBA" id="ARBA00012180"/>
    </source>
</evidence>
<dbReference type="PROSITE" id="PS50994">
    <property type="entry name" value="INTEGRASE"/>
    <property type="match status" value="1"/>
</dbReference>
<evidence type="ECO:0000313" key="10">
    <source>
        <dbReference type="Proteomes" id="UP001221898"/>
    </source>
</evidence>
<evidence type="ECO:0000259" key="6">
    <source>
        <dbReference type="PROSITE" id="PS50287"/>
    </source>
</evidence>
<name>A0AAD7WDE4_9TELE</name>
<evidence type="ECO:0000256" key="4">
    <source>
        <dbReference type="PROSITE-ProRule" id="PRU00196"/>
    </source>
</evidence>
<dbReference type="Gene3D" id="3.30.70.270">
    <property type="match status" value="2"/>
</dbReference>
<dbReference type="PROSITE" id="PS50878">
    <property type="entry name" value="RT_POL"/>
    <property type="match status" value="1"/>
</dbReference>
<dbReference type="Pfam" id="PF00078">
    <property type="entry name" value="RVT_1"/>
    <property type="match status" value="1"/>
</dbReference>
<dbReference type="Gene3D" id="3.30.420.10">
    <property type="entry name" value="Ribonuclease H-like superfamily/Ribonuclease H"/>
    <property type="match status" value="1"/>
</dbReference>
<dbReference type="Gene3D" id="1.10.340.70">
    <property type="match status" value="1"/>
</dbReference>
<comment type="caution">
    <text evidence="4">Lacks conserved residue(s) required for the propagation of feature annotation.</text>
</comment>
<accession>A0AAD7WDE4</accession>
<dbReference type="PANTHER" id="PTHR37984:SF5">
    <property type="entry name" value="PROTEIN NYNRIN-LIKE"/>
    <property type="match status" value="1"/>
</dbReference>
<dbReference type="SUPFAM" id="SSF53098">
    <property type="entry name" value="Ribonuclease H-like"/>
    <property type="match status" value="1"/>
</dbReference>
<dbReference type="InterPro" id="IPR043128">
    <property type="entry name" value="Rev_trsase/Diguanyl_cyclase"/>
</dbReference>
<dbReference type="Proteomes" id="UP001221898">
    <property type="component" value="Unassembled WGS sequence"/>
</dbReference>
<dbReference type="FunFam" id="1.10.340.70:FF:000001">
    <property type="entry name" value="Retrovirus-related Pol polyprotein from transposon gypsy-like Protein"/>
    <property type="match status" value="1"/>
</dbReference>
<dbReference type="InterPro" id="IPR043502">
    <property type="entry name" value="DNA/RNA_pol_sf"/>
</dbReference>
<dbReference type="Gene3D" id="3.10.10.10">
    <property type="entry name" value="HIV Type 1 Reverse Transcriptase, subunit A, domain 1"/>
    <property type="match status" value="1"/>
</dbReference>